<dbReference type="GO" id="GO:0004843">
    <property type="term" value="F:cysteine-type deubiquitinase activity"/>
    <property type="evidence" value="ECO:0007669"/>
    <property type="project" value="UniProtKB-UniRule"/>
</dbReference>
<keyword evidence="2" id="KW-0645">Protease</keyword>
<dbReference type="GO" id="GO:0016579">
    <property type="term" value="P:protein deubiquitination"/>
    <property type="evidence" value="ECO:0007669"/>
    <property type="project" value="InterPro"/>
</dbReference>
<organism evidence="5 6">
    <name type="scientific">Actinia tenebrosa</name>
    <name type="common">Australian red waratah sea anemone</name>
    <dbReference type="NCBI Taxonomy" id="6105"/>
    <lineage>
        <taxon>Eukaryota</taxon>
        <taxon>Metazoa</taxon>
        <taxon>Cnidaria</taxon>
        <taxon>Anthozoa</taxon>
        <taxon>Hexacorallia</taxon>
        <taxon>Actiniaria</taxon>
        <taxon>Actiniidae</taxon>
        <taxon>Actinia</taxon>
    </lineage>
</organism>
<comment type="catalytic activity">
    <reaction evidence="1 2">
        <text>Thiol-dependent hydrolysis of ester, thioester, amide, peptide and isopeptide bonds formed by the C-terminal Gly of ubiquitin (a 76-residue protein attached to proteins as an intracellular targeting signal).</text>
        <dbReference type="EC" id="3.4.19.12"/>
    </reaction>
</comment>
<keyword evidence="2" id="KW-0378">Hydrolase</keyword>
<dbReference type="InterPro" id="IPR028889">
    <property type="entry name" value="USP"/>
</dbReference>
<dbReference type="EC" id="3.4.19.12" evidence="2"/>
<dbReference type="InParanoid" id="A0A6P8HJ61"/>
<dbReference type="PANTHER" id="PTHR21646">
    <property type="entry name" value="UBIQUITIN CARBOXYL-TERMINAL HYDROLASE"/>
    <property type="match status" value="1"/>
</dbReference>
<accession>A0A6P8HJ61</accession>
<evidence type="ECO:0000256" key="2">
    <source>
        <dbReference type="RuleBase" id="RU366025"/>
    </source>
</evidence>
<keyword evidence="5" id="KW-1185">Reference proteome</keyword>
<evidence type="ECO:0000313" key="5">
    <source>
        <dbReference type="Proteomes" id="UP000515163"/>
    </source>
</evidence>
<dbReference type="Gene3D" id="3.90.70.10">
    <property type="entry name" value="Cysteine proteinases"/>
    <property type="match status" value="2"/>
</dbReference>
<keyword evidence="2" id="KW-0788">Thiol protease</keyword>
<name>A0A6P8HJ61_ACTTE</name>
<gene>
    <name evidence="6" type="primary">LOC116292671</name>
</gene>
<dbReference type="InterPro" id="IPR001394">
    <property type="entry name" value="Peptidase_C19_UCH"/>
</dbReference>
<proteinExistence type="inferred from homology"/>
<dbReference type="FunCoup" id="A0A6P8HJ61">
    <property type="interactions" value="1280"/>
</dbReference>
<protein>
    <recommendedName>
        <fullName evidence="2">Ubiquitin carboxyl-terminal hydrolase</fullName>
        <ecNumber evidence="2">3.4.19.12</ecNumber>
    </recommendedName>
</protein>
<dbReference type="CDD" id="cd02674">
    <property type="entry name" value="Peptidase_C19R"/>
    <property type="match status" value="1"/>
</dbReference>
<dbReference type="Proteomes" id="UP000515163">
    <property type="component" value="Unplaced"/>
</dbReference>
<evidence type="ECO:0000256" key="1">
    <source>
        <dbReference type="ARBA" id="ARBA00000707"/>
    </source>
</evidence>
<dbReference type="GO" id="GO:0006508">
    <property type="term" value="P:proteolysis"/>
    <property type="evidence" value="ECO:0007669"/>
    <property type="project" value="UniProtKB-KW"/>
</dbReference>
<dbReference type="FunFam" id="3.90.70.10:FF:000046">
    <property type="entry name" value="ubiquitin carboxyl-terminal hydrolase 31"/>
    <property type="match status" value="1"/>
</dbReference>
<keyword evidence="2" id="KW-0833">Ubl conjugation pathway</keyword>
<dbReference type="AlphaFoldDB" id="A0A6P8HJ61"/>
<reference evidence="6" key="1">
    <citation type="submission" date="2025-08" db="UniProtKB">
        <authorList>
            <consortium name="RefSeq"/>
        </authorList>
    </citation>
    <scope>IDENTIFICATION</scope>
</reference>
<feature type="domain" description="USP" evidence="4">
    <location>
        <begin position="125"/>
        <end position="741"/>
    </location>
</feature>
<dbReference type="InterPro" id="IPR018200">
    <property type="entry name" value="USP_CS"/>
</dbReference>
<feature type="compositionally biased region" description="Basic and acidic residues" evidence="3">
    <location>
        <begin position="773"/>
        <end position="782"/>
    </location>
</feature>
<dbReference type="InterPro" id="IPR050185">
    <property type="entry name" value="Ub_carboxyl-term_hydrolase"/>
</dbReference>
<dbReference type="PANTHER" id="PTHR21646:SF14">
    <property type="entry name" value="FI05488P"/>
    <property type="match status" value="1"/>
</dbReference>
<dbReference type="RefSeq" id="XP_031555886.1">
    <property type="nucleotide sequence ID" value="XM_031700026.1"/>
</dbReference>
<dbReference type="OrthoDB" id="265776at2759"/>
<dbReference type="Pfam" id="PF00443">
    <property type="entry name" value="UCH"/>
    <property type="match status" value="1"/>
</dbReference>
<feature type="compositionally biased region" description="Basic and acidic residues" evidence="3">
    <location>
        <begin position="800"/>
        <end position="809"/>
    </location>
</feature>
<evidence type="ECO:0000259" key="4">
    <source>
        <dbReference type="PROSITE" id="PS50235"/>
    </source>
</evidence>
<dbReference type="PROSITE" id="PS00973">
    <property type="entry name" value="USP_2"/>
    <property type="match status" value="1"/>
</dbReference>
<dbReference type="KEGG" id="aten:116292671"/>
<evidence type="ECO:0000313" key="6">
    <source>
        <dbReference type="RefSeq" id="XP_031555886.1"/>
    </source>
</evidence>
<dbReference type="GeneID" id="116292671"/>
<feature type="compositionally biased region" description="Polar residues" evidence="3">
    <location>
        <begin position="783"/>
        <end position="799"/>
    </location>
</feature>
<comment type="similarity">
    <text evidence="2">Belongs to the peptidase C19 family.</text>
</comment>
<sequence length="818" mass="92575">MSFKTRAASLGELNGGQGASDVAQDLERCKSARSLEKKKSFRFRSKHKDENKKLSRTSSVRSLTNFIQRFAGKVSVQLPRKASSFSTVASGEVFVEASSYKKRDEEVENKTDNPCDKIPEVLSLTGIKNHGNTCFMNAIIQCLAHTDLLAEYFVLGNYKQDMKLRKGQNKKFGTRGEVTEKLATLLRNLWCSQYNSQLSSDFKAVVGKHGVQYRGYAQHDAQEFFLWLLDKVHEDLNRATKKKYKPNKDNIGRSDECIASESLSNHMRCNDSIVLDLFQAQHRSSLACPQCDQQSTTFDPFLCLSLPIPQRETRPIYVTVVFVGSSRAPLRIGVSVPVYSKIADLSKAVSEMTEIPTDRLVMTELSYDGFHRSFQDHQSISIIHEGDNIYAFEAPKQLYPDPESLGEKTLTVPDDDGGTIQESLIILVTNCIGQGKNIRRFGPPFVFHTLREVSFAQLQSIFLHGMKRILQDNVKKQANKQNPLFALRIMNGLQGKCYLSHEVDHPLYQATVDTALKHGEDNSAPQHIRMVIEWEPETKERCVKSDINGHPEEHSSVREMEAEYENSHTVSLNDCFSLYTKDEKLGEEDAWLCPKCKKHQQGTVKRLSLWSLPEVLVVHLKRFRQISSGRTKLHTMVEFPVSDLDMTSHLEPRRKSTTETLPAWPSWRRNRRSSSSGNEDNLYDLYAVCNHMGTMSGGHYTAYCKNPTDGQWYLYDDTRVDKLPAAKVNSNAAYLLFYARRIVGSSSASESSGSSDHWTRKIPQVLSESLASSREELDKEESPPSNEKLTSSTDALNTTKNEEKERSKENLVLTESCV</sequence>
<evidence type="ECO:0000256" key="3">
    <source>
        <dbReference type="SAM" id="MobiDB-lite"/>
    </source>
</evidence>
<dbReference type="PROSITE" id="PS00972">
    <property type="entry name" value="USP_1"/>
    <property type="match status" value="1"/>
</dbReference>
<dbReference type="SUPFAM" id="SSF54001">
    <property type="entry name" value="Cysteine proteinases"/>
    <property type="match status" value="1"/>
</dbReference>
<dbReference type="PROSITE" id="PS50235">
    <property type="entry name" value="USP_3"/>
    <property type="match status" value="1"/>
</dbReference>
<feature type="region of interest" description="Disordered" evidence="3">
    <location>
        <begin position="1"/>
        <end position="23"/>
    </location>
</feature>
<dbReference type="InterPro" id="IPR038765">
    <property type="entry name" value="Papain-like_cys_pep_sf"/>
</dbReference>
<feature type="region of interest" description="Disordered" evidence="3">
    <location>
        <begin position="769"/>
        <end position="818"/>
    </location>
</feature>